<gene>
    <name evidence="1" type="ORF">H9Y04_33205</name>
</gene>
<evidence type="ECO:0000313" key="1">
    <source>
        <dbReference type="EMBL" id="MBC9717399.1"/>
    </source>
</evidence>
<dbReference type="RefSeq" id="WP_187817843.1">
    <property type="nucleotide sequence ID" value="NZ_JACTVJ010000019.1"/>
</dbReference>
<evidence type="ECO:0000313" key="2">
    <source>
        <dbReference type="Proteomes" id="UP000642284"/>
    </source>
</evidence>
<accession>A0ABR7SRH8</accession>
<name>A0ABR7SRH8_9ACTN</name>
<keyword evidence="2" id="KW-1185">Reference proteome</keyword>
<comment type="caution">
    <text evidence="1">The sequence shown here is derived from an EMBL/GenBank/DDBJ whole genome shotgun (WGS) entry which is preliminary data.</text>
</comment>
<organism evidence="1 2">
    <name type="scientific">Streptomyces polyasparticus</name>
    <dbReference type="NCBI Taxonomy" id="2767826"/>
    <lineage>
        <taxon>Bacteria</taxon>
        <taxon>Bacillati</taxon>
        <taxon>Actinomycetota</taxon>
        <taxon>Actinomycetes</taxon>
        <taxon>Kitasatosporales</taxon>
        <taxon>Streptomycetaceae</taxon>
        <taxon>Streptomyces</taxon>
    </lineage>
</organism>
<proteinExistence type="predicted"/>
<protein>
    <recommendedName>
        <fullName evidence="3">Methyltransferase type 11</fullName>
    </recommendedName>
</protein>
<dbReference type="Proteomes" id="UP000642284">
    <property type="component" value="Unassembled WGS sequence"/>
</dbReference>
<reference evidence="1 2" key="1">
    <citation type="submission" date="2020-08" db="EMBL/GenBank/DDBJ databases">
        <title>Genemic of Streptomyces polyaspartic.</title>
        <authorList>
            <person name="Liu W."/>
        </authorList>
    </citation>
    <scope>NUCLEOTIDE SEQUENCE [LARGE SCALE GENOMIC DNA]</scope>
    <source>
        <strain evidence="1 2">TRM66268-LWL</strain>
    </source>
</reference>
<sequence>MVFRFGSAAGFADLFRAKYGPTLKAFEALGENGKALCEDMVALADEYNTATDGTLKVPSRYVEVIAVAA</sequence>
<evidence type="ECO:0008006" key="3">
    <source>
        <dbReference type="Google" id="ProtNLM"/>
    </source>
</evidence>
<dbReference type="EMBL" id="JACTVJ010000019">
    <property type="protein sequence ID" value="MBC9717399.1"/>
    <property type="molecule type" value="Genomic_DNA"/>
</dbReference>